<dbReference type="InterPro" id="IPR020471">
    <property type="entry name" value="AKR"/>
</dbReference>
<dbReference type="Gene3D" id="3.20.20.100">
    <property type="entry name" value="NADP-dependent oxidoreductase domain"/>
    <property type="match status" value="1"/>
</dbReference>
<comment type="caution">
    <text evidence="2">The sequence shown here is derived from an EMBL/GenBank/DDBJ whole genome shotgun (WGS) entry which is preliminary data.</text>
</comment>
<organism evidence="2 3">
    <name type="scientific">Asticcacaulis benevestitus DSM 16100 = ATCC BAA-896</name>
    <dbReference type="NCBI Taxonomy" id="1121022"/>
    <lineage>
        <taxon>Bacteria</taxon>
        <taxon>Pseudomonadati</taxon>
        <taxon>Pseudomonadota</taxon>
        <taxon>Alphaproteobacteria</taxon>
        <taxon>Caulobacterales</taxon>
        <taxon>Caulobacteraceae</taxon>
        <taxon>Asticcacaulis</taxon>
    </lineage>
</organism>
<dbReference type="GO" id="GO:0005829">
    <property type="term" value="C:cytosol"/>
    <property type="evidence" value="ECO:0007669"/>
    <property type="project" value="TreeGrafter"/>
</dbReference>
<dbReference type="PATRIC" id="fig|1121022.4.peg.2363"/>
<proteinExistence type="predicted"/>
<dbReference type="GO" id="GO:0016491">
    <property type="term" value="F:oxidoreductase activity"/>
    <property type="evidence" value="ECO:0007669"/>
    <property type="project" value="InterPro"/>
</dbReference>
<accession>V4PAH8</accession>
<dbReference type="Proteomes" id="UP000017837">
    <property type="component" value="Unassembled WGS sequence"/>
</dbReference>
<dbReference type="AlphaFoldDB" id="V4PAH8"/>
<dbReference type="eggNOG" id="COG0667">
    <property type="taxonomic scope" value="Bacteria"/>
</dbReference>
<dbReference type="InterPro" id="IPR023210">
    <property type="entry name" value="NADP_OxRdtase_dom"/>
</dbReference>
<dbReference type="SUPFAM" id="SSF51430">
    <property type="entry name" value="NAD(P)-linked oxidoreductase"/>
    <property type="match status" value="1"/>
</dbReference>
<reference evidence="2 3" key="1">
    <citation type="journal article" date="2014" name="Nature">
        <title>Sequential evolution of bacterial morphology by co-option of a developmental regulator.</title>
        <authorList>
            <person name="Jiang C."/>
            <person name="Brown P.J."/>
            <person name="Ducret A."/>
            <person name="Brun Y.V."/>
        </authorList>
    </citation>
    <scope>NUCLEOTIDE SEQUENCE [LARGE SCALE GENOMIC DNA]</scope>
    <source>
        <strain evidence="2 3">DSM 16100</strain>
    </source>
</reference>
<dbReference type="STRING" id="1121022.GCA_000376105_01371"/>
<dbReference type="InterPro" id="IPR036812">
    <property type="entry name" value="NAD(P)_OxRdtase_dom_sf"/>
</dbReference>
<keyword evidence="3" id="KW-1185">Reference proteome</keyword>
<sequence>MTSAHPFPHRLLGSTSVAVSRLGFGAAALGNLYRVISDESAQSSLSAALAAGIAYVDTAPHYGQGLSERRVGAGLSDGITLSTKVGRVLTPVTPPPAPGTERHGFIDGDPFEPNFDYTYDGVMRSFEASQARLKRERIDILLAHDLGEVTHGDDAKGHMKAFLDGGYKAMRALKDQGLVGAIGLGVNESEVCEEVMAQVEIDAILLAGRYTLLEQTTLDRFLPACQAKNISIILGGPFNSGILVEGIKGDTVPHYNYEAAPPHIIHRVRALQSVCASHSVPLAAAALQFPLAHPAVACVIPGMADAAQVKANVALFETEIPAALWDDLKSEGLLHDAAPIPKARILS</sequence>
<dbReference type="RefSeq" id="WP_018081037.1">
    <property type="nucleotide sequence ID" value="NZ_AQWM01000003.1"/>
</dbReference>
<protein>
    <recommendedName>
        <fullName evidence="1">NADP-dependent oxidoreductase domain-containing protein</fullName>
    </recommendedName>
</protein>
<dbReference type="Pfam" id="PF00248">
    <property type="entry name" value="Aldo_ket_red"/>
    <property type="match status" value="1"/>
</dbReference>
<name>V4PAH8_9CAUL</name>
<dbReference type="PANTHER" id="PTHR42686:SF1">
    <property type="entry name" value="GH17980P-RELATED"/>
    <property type="match status" value="1"/>
</dbReference>
<feature type="domain" description="NADP-dependent oxidoreductase" evidence="1">
    <location>
        <begin position="21"/>
        <end position="329"/>
    </location>
</feature>
<evidence type="ECO:0000313" key="2">
    <source>
        <dbReference type="EMBL" id="ESQ90917.1"/>
    </source>
</evidence>
<dbReference type="PANTHER" id="PTHR42686">
    <property type="entry name" value="GH17980P-RELATED"/>
    <property type="match status" value="1"/>
</dbReference>
<dbReference type="EMBL" id="AWGB01000021">
    <property type="protein sequence ID" value="ESQ90917.1"/>
    <property type="molecule type" value="Genomic_DNA"/>
</dbReference>
<evidence type="ECO:0000313" key="3">
    <source>
        <dbReference type="Proteomes" id="UP000017837"/>
    </source>
</evidence>
<dbReference type="OrthoDB" id="9768851at2"/>
<evidence type="ECO:0000259" key="1">
    <source>
        <dbReference type="Pfam" id="PF00248"/>
    </source>
</evidence>
<gene>
    <name evidence="2" type="ORF">ABENE_11650</name>
</gene>